<evidence type="ECO:0000256" key="5">
    <source>
        <dbReference type="ARBA" id="ARBA00022723"/>
    </source>
</evidence>
<keyword evidence="3" id="KW-0515">Mutator protein</keyword>
<dbReference type="GO" id="GO:0044715">
    <property type="term" value="F:8-oxo-dGDP phosphatase activity"/>
    <property type="evidence" value="ECO:0007669"/>
    <property type="project" value="TreeGrafter"/>
</dbReference>
<evidence type="ECO:0000256" key="9">
    <source>
        <dbReference type="ARBA" id="ARBA00023204"/>
    </source>
</evidence>
<evidence type="ECO:0000256" key="8">
    <source>
        <dbReference type="ARBA" id="ARBA00022842"/>
    </source>
</evidence>
<dbReference type="STRING" id="1797243.A2943_02590"/>
<evidence type="ECO:0000256" key="4">
    <source>
        <dbReference type="ARBA" id="ARBA00022705"/>
    </source>
</evidence>
<sequence length="158" mass="18038">MEIKDKEMHRIAVTAIIYKPNRTYLITKRGEKKVFPGKWMAPGGGLSTDDYIHGKPSLGGQWYHSLEKALRREIQEEVGIDIGKPEYLMDLTFVRPDRVPVLVLSYFAPYVSGKVHIGKDEDVVDFAWVSAKEASTYDLLEGMLHEVEEVDRILSSRK</sequence>
<dbReference type="PANTHER" id="PTHR47707">
    <property type="entry name" value="8-OXO-DGTP DIPHOSPHATASE"/>
    <property type="match status" value="1"/>
</dbReference>
<proteinExistence type="inferred from homology"/>
<evidence type="ECO:0000256" key="6">
    <source>
        <dbReference type="ARBA" id="ARBA00022763"/>
    </source>
</evidence>
<keyword evidence="9" id="KW-0234">DNA repair</keyword>
<evidence type="ECO:0000256" key="2">
    <source>
        <dbReference type="ARBA" id="ARBA00005582"/>
    </source>
</evidence>
<keyword evidence="7" id="KW-0378">Hydrolase</keyword>
<dbReference type="GO" id="GO:0006281">
    <property type="term" value="P:DNA repair"/>
    <property type="evidence" value="ECO:0007669"/>
    <property type="project" value="UniProtKB-KW"/>
</dbReference>
<protein>
    <recommendedName>
        <fullName evidence="11">8-oxo-dGTP diphosphatase</fullName>
        <ecNumber evidence="11">3.6.1.55</ecNumber>
    </recommendedName>
</protein>
<evidence type="ECO:0000256" key="10">
    <source>
        <dbReference type="ARBA" id="ARBA00035861"/>
    </source>
</evidence>
<keyword evidence="8" id="KW-0460">Magnesium</keyword>
<evidence type="ECO:0000259" key="12">
    <source>
        <dbReference type="PROSITE" id="PS51462"/>
    </source>
</evidence>
<dbReference type="GO" id="GO:0046872">
    <property type="term" value="F:metal ion binding"/>
    <property type="evidence" value="ECO:0007669"/>
    <property type="project" value="UniProtKB-KW"/>
</dbReference>
<dbReference type="Gene3D" id="3.90.79.10">
    <property type="entry name" value="Nucleoside Triphosphate Pyrophosphohydrolase"/>
    <property type="match status" value="1"/>
</dbReference>
<evidence type="ECO:0000256" key="7">
    <source>
        <dbReference type="ARBA" id="ARBA00022801"/>
    </source>
</evidence>
<evidence type="ECO:0000256" key="3">
    <source>
        <dbReference type="ARBA" id="ARBA00022457"/>
    </source>
</evidence>
<accession>A0A1F4XGC3</accession>
<dbReference type="InterPro" id="IPR015797">
    <property type="entry name" value="NUDIX_hydrolase-like_dom_sf"/>
</dbReference>
<comment type="catalytic activity">
    <reaction evidence="10">
        <text>8-oxo-dGTP + H2O = 8-oxo-dGMP + diphosphate + H(+)</text>
        <dbReference type="Rhea" id="RHEA:31575"/>
        <dbReference type="ChEBI" id="CHEBI:15377"/>
        <dbReference type="ChEBI" id="CHEBI:15378"/>
        <dbReference type="ChEBI" id="CHEBI:33019"/>
        <dbReference type="ChEBI" id="CHEBI:63224"/>
        <dbReference type="ChEBI" id="CHEBI:77896"/>
        <dbReference type="EC" id="3.6.1.55"/>
    </reaction>
</comment>
<dbReference type="InterPro" id="IPR047127">
    <property type="entry name" value="MutT-like"/>
</dbReference>
<dbReference type="SUPFAM" id="SSF55811">
    <property type="entry name" value="Nudix"/>
    <property type="match status" value="1"/>
</dbReference>
<dbReference type="EMBL" id="MEWX01000014">
    <property type="protein sequence ID" value="OGC80749.1"/>
    <property type="molecule type" value="Genomic_DNA"/>
</dbReference>
<evidence type="ECO:0000256" key="11">
    <source>
        <dbReference type="ARBA" id="ARBA00038905"/>
    </source>
</evidence>
<dbReference type="AlphaFoldDB" id="A0A1F4XGC3"/>
<comment type="similarity">
    <text evidence="2">Belongs to the Nudix hydrolase family.</text>
</comment>
<evidence type="ECO:0000313" key="13">
    <source>
        <dbReference type="EMBL" id="OGC80749.1"/>
    </source>
</evidence>
<dbReference type="GO" id="GO:0006260">
    <property type="term" value="P:DNA replication"/>
    <property type="evidence" value="ECO:0007669"/>
    <property type="project" value="UniProtKB-KW"/>
</dbReference>
<dbReference type="Pfam" id="PF00293">
    <property type="entry name" value="NUDIX"/>
    <property type="match status" value="1"/>
</dbReference>
<keyword evidence="6" id="KW-0227">DNA damage</keyword>
<comment type="cofactor">
    <cofactor evidence="1">
        <name>Mg(2+)</name>
        <dbReference type="ChEBI" id="CHEBI:18420"/>
    </cofactor>
</comment>
<keyword evidence="4" id="KW-0235">DNA replication</keyword>
<dbReference type="GO" id="GO:0044716">
    <property type="term" value="F:8-oxo-GDP phosphatase activity"/>
    <property type="evidence" value="ECO:0007669"/>
    <property type="project" value="TreeGrafter"/>
</dbReference>
<dbReference type="GO" id="GO:0008413">
    <property type="term" value="F:8-oxo-7,8-dihydroguanosine triphosphate pyrophosphatase activity"/>
    <property type="evidence" value="ECO:0007669"/>
    <property type="project" value="TreeGrafter"/>
</dbReference>
<gene>
    <name evidence="13" type="ORF">A2943_02590</name>
</gene>
<evidence type="ECO:0000256" key="1">
    <source>
        <dbReference type="ARBA" id="ARBA00001946"/>
    </source>
</evidence>
<dbReference type="InterPro" id="IPR000086">
    <property type="entry name" value="NUDIX_hydrolase_dom"/>
</dbReference>
<dbReference type="PROSITE" id="PS51462">
    <property type="entry name" value="NUDIX"/>
    <property type="match status" value="1"/>
</dbReference>
<reference evidence="13 14" key="1">
    <citation type="journal article" date="2016" name="Nat. Commun.">
        <title>Thousands of microbial genomes shed light on interconnected biogeochemical processes in an aquifer system.</title>
        <authorList>
            <person name="Anantharaman K."/>
            <person name="Brown C.T."/>
            <person name="Hug L.A."/>
            <person name="Sharon I."/>
            <person name="Castelle C.J."/>
            <person name="Probst A.J."/>
            <person name="Thomas B.C."/>
            <person name="Singh A."/>
            <person name="Wilkins M.J."/>
            <person name="Karaoz U."/>
            <person name="Brodie E.L."/>
            <person name="Williams K.H."/>
            <person name="Hubbard S.S."/>
            <person name="Banfield J.F."/>
        </authorList>
    </citation>
    <scope>NUCLEOTIDE SEQUENCE [LARGE SCALE GENOMIC DNA]</scope>
</reference>
<comment type="caution">
    <text evidence="13">The sequence shown here is derived from an EMBL/GenBank/DDBJ whole genome shotgun (WGS) entry which is preliminary data.</text>
</comment>
<name>A0A1F4XGC3_9BACT</name>
<feature type="domain" description="Nudix hydrolase" evidence="12">
    <location>
        <begin position="8"/>
        <end position="152"/>
    </location>
</feature>
<dbReference type="GO" id="GO:0035539">
    <property type="term" value="F:8-oxo-7,8-dihydrodeoxyguanosine triphosphate pyrophosphatase activity"/>
    <property type="evidence" value="ECO:0007669"/>
    <property type="project" value="UniProtKB-EC"/>
</dbReference>
<organism evidence="13 14">
    <name type="scientific">Candidatus Adlerbacteria bacterium RIFCSPLOWO2_01_FULL_51_16</name>
    <dbReference type="NCBI Taxonomy" id="1797243"/>
    <lineage>
        <taxon>Bacteria</taxon>
        <taxon>Candidatus Adleribacteriota</taxon>
    </lineage>
</organism>
<dbReference type="Proteomes" id="UP000176185">
    <property type="component" value="Unassembled WGS sequence"/>
</dbReference>
<dbReference type="EC" id="3.6.1.55" evidence="11"/>
<keyword evidence="5" id="KW-0479">Metal-binding</keyword>
<dbReference type="PANTHER" id="PTHR47707:SF1">
    <property type="entry name" value="NUDIX HYDROLASE FAMILY PROTEIN"/>
    <property type="match status" value="1"/>
</dbReference>
<evidence type="ECO:0000313" key="14">
    <source>
        <dbReference type="Proteomes" id="UP000176185"/>
    </source>
</evidence>